<dbReference type="AlphaFoldDB" id="A0A836CE28"/>
<accession>A0A836CE28</accession>
<dbReference type="Proteomes" id="UP000664859">
    <property type="component" value="Unassembled WGS sequence"/>
</dbReference>
<keyword evidence="1" id="KW-0732">Signal</keyword>
<evidence type="ECO:0000256" key="1">
    <source>
        <dbReference type="SAM" id="SignalP"/>
    </source>
</evidence>
<keyword evidence="3" id="KW-1185">Reference proteome</keyword>
<evidence type="ECO:0000313" key="3">
    <source>
        <dbReference type="Proteomes" id="UP000664859"/>
    </source>
</evidence>
<protein>
    <submittedName>
        <fullName evidence="2">Uncharacterized protein</fullName>
    </submittedName>
</protein>
<feature type="signal peptide" evidence="1">
    <location>
        <begin position="1"/>
        <end position="17"/>
    </location>
</feature>
<comment type="caution">
    <text evidence="2">The sequence shown here is derived from an EMBL/GenBank/DDBJ whole genome shotgun (WGS) entry which is preliminary data.</text>
</comment>
<evidence type="ECO:0000313" key="2">
    <source>
        <dbReference type="EMBL" id="KAG5182274.1"/>
    </source>
</evidence>
<sequence length="251" mass="27089">MVLLQTLAAALAASLLGAPHGAKVLVVAGRCSLVRRLRCLLHPGRRLPLPLPGAAARILRRRRRCCCRAARGGAACAASFNSERTANFTFGWSPCAARAVGTAFAASFSPKWTANTFGVEWAANFNFKLALGFGFGGHWRQRQRCWYVRFRCGRRGLRLKGGLHVRGAICAHVDAFDAADGCIPHLFRQLRHACHSLVGPVSAWHVLNLLPTHTAGPQAVELGKRGLEVVGAEALMPPSPQKKLGHALLLQ</sequence>
<gene>
    <name evidence="2" type="ORF">JKP88DRAFT_221371</name>
</gene>
<proteinExistence type="predicted"/>
<name>A0A836CE28_9STRA</name>
<organism evidence="2 3">
    <name type="scientific">Tribonema minus</name>
    <dbReference type="NCBI Taxonomy" id="303371"/>
    <lineage>
        <taxon>Eukaryota</taxon>
        <taxon>Sar</taxon>
        <taxon>Stramenopiles</taxon>
        <taxon>Ochrophyta</taxon>
        <taxon>PX clade</taxon>
        <taxon>Xanthophyceae</taxon>
        <taxon>Tribonematales</taxon>
        <taxon>Tribonemataceae</taxon>
        <taxon>Tribonema</taxon>
    </lineage>
</organism>
<feature type="chain" id="PRO_5032724628" evidence="1">
    <location>
        <begin position="18"/>
        <end position="251"/>
    </location>
</feature>
<reference evidence="2" key="1">
    <citation type="submission" date="2021-02" db="EMBL/GenBank/DDBJ databases">
        <title>First Annotated Genome of the Yellow-green Alga Tribonema minus.</title>
        <authorList>
            <person name="Mahan K.M."/>
        </authorList>
    </citation>
    <scope>NUCLEOTIDE SEQUENCE</scope>
    <source>
        <strain evidence="2">UTEX B ZZ1240</strain>
    </source>
</reference>
<dbReference type="EMBL" id="JAFCMP010000257">
    <property type="protein sequence ID" value="KAG5182274.1"/>
    <property type="molecule type" value="Genomic_DNA"/>
</dbReference>